<organism evidence="13 14">
    <name type="scientific">Pseudazoarcus pumilus</name>
    <dbReference type="NCBI Taxonomy" id="2067960"/>
    <lineage>
        <taxon>Bacteria</taxon>
        <taxon>Pseudomonadati</taxon>
        <taxon>Pseudomonadota</taxon>
        <taxon>Betaproteobacteria</taxon>
        <taxon>Rhodocyclales</taxon>
        <taxon>Zoogloeaceae</taxon>
        <taxon>Pseudazoarcus</taxon>
    </lineage>
</organism>
<dbReference type="Proteomes" id="UP000242205">
    <property type="component" value="Chromosome"/>
</dbReference>
<evidence type="ECO:0000256" key="5">
    <source>
        <dbReference type="ARBA" id="ARBA00022519"/>
    </source>
</evidence>
<reference evidence="13 14" key="1">
    <citation type="submission" date="2018-01" db="EMBL/GenBank/DDBJ databases">
        <authorList>
            <person name="Fu G.-Y."/>
        </authorList>
    </citation>
    <scope>NUCLEOTIDE SEQUENCE [LARGE SCALE GENOMIC DNA]</scope>
    <source>
        <strain evidence="13 14">SY39</strain>
    </source>
</reference>
<dbReference type="KEGG" id="atw:C0099_11505"/>
<dbReference type="GO" id="GO:0015627">
    <property type="term" value="C:type II protein secretion system complex"/>
    <property type="evidence" value="ECO:0007669"/>
    <property type="project" value="InterPro"/>
</dbReference>
<keyword evidence="3" id="KW-1003">Cell membrane</keyword>
<evidence type="ECO:0000256" key="11">
    <source>
        <dbReference type="SAM" id="MobiDB-lite"/>
    </source>
</evidence>
<evidence type="ECO:0000256" key="8">
    <source>
        <dbReference type="ARBA" id="ARBA00023136"/>
    </source>
</evidence>
<keyword evidence="8" id="KW-0472">Membrane</keyword>
<evidence type="ECO:0000256" key="6">
    <source>
        <dbReference type="ARBA" id="ARBA00022692"/>
    </source>
</evidence>
<comment type="subcellular location">
    <subcellularLocation>
        <location evidence="1">Cell inner membrane</location>
        <topology evidence="1">Single-pass membrane protein</topology>
    </subcellularLocation>
</comment>
<feature type="domain" description="General secretion pathway GspH" evidence="12">
    <location>
        <begin position="47"/>
        <end position="166"/>
    </location>
</feature>
<dbReference type="SUPFAM" id="SSF54523">
    <property type="entry name" value="Pili subunits"/>
    <property type="match status" value="1"/>
</dbReference>
<protein>
    <recommendedName>
        <fullName evidence="2">Type II secretion system protein H</fullName>
    </recommendedName>
    <alternativeName>
        <fullName evidence="10">General secretion pathway protein H</fullName>
    </alternativeName>
</protein>
<keyword evidence="5" id="KW-0997">Cell inner membrane</keyword>
<dbReference type="Gene3D" id="3.55.40.10">
    <property type="entry name" value="minor pseudopilin epsh domain"/>
    <property type="match status" value="1"/>
</dbReference>
<evidence type="ECO:0000256" key="2">
    <source>
        <dbReference type="ARBA" id="ARBA00021549"/>
    </source>
</evidence>
<keyword evidence="6" id="KW-0812">Transmembrane</keyword>
<keyword evidence="14" id="KW-1185">Reference proteome</keyword>
<feature type="region of interest" description="Disordered" evidence="11">
    <location>
        <begin position="175"/>
        <end position="198"/>
    </location>
</feature>
<dbReference type="NCBIfam" id="TIGR02532">
    <property type="entry name" value="IV_pilin_GFxxxE"/>
    <property type="match status" value="1"/>
</dbReference>
<proteinExistence type="inferred from homology"/>
<dbReference type="InterPro" id="IPR012902">
    <property type="entry name" value="N_methyl_site"/>
</dbReference>
<evidence type="ECO:0000256" key="7">
    <source>
        <dbReference type="ARBA" id="ARBA00022989"/>
    </source>
</evidence>
<dbReference type="GO" id="GO:0005886">
    <property type="term" value="C:plasma membrane"/>
    <property type="evidence" value="ECO:0007669"/>
    <property type="project" value="UniProtKB-SubCell"/>
</dbReference>
<evidence type="ECO:0000313" key="14">
    <source>
        <dbReference type="Proteomes" id="UP000242205"/>
    </source>
</evidence>
<dbReference type="RefSeq" id="WP_102247545.1">
    <property type="nucleotide sequence ID" value="NZ_CP025682.1"/>
</dbReference>
<evidence type="ECO:0000256" key="4">
    <source>
        <dbReference type="ARBA" id="ARBA00022481"/>
    </source>
</evidence>
<sequence length="198" mass="20763">MRSFPARPQGLTLIELVVTIAILAIVIALAAPSFAAIVRDNRIATGTNQLMGALQTARSEAVRRGHRVNLCVSQNLLTCVDGDSAAGWDGGWLMFADQDGDNVLDDDEEILQVGNPLRGLQASGNGPVKTSISFAATGQPRQAGTIGLCGGVGEHVGRSIVISVVGRIRHDHVECEASTPASPEPVDPDDFAPYPEEG</sequence>
<dbReference type="Pfam" id="PF12019">
    <property type="entry name" value="GspH"/>
    <property type="match status" value="1"/>
</dbReference>
<feature type="compositionally biased region" description="Acidic residues" evidence="11">
    <location>
        <begin position="186"/>
        <end position="198"/>
    </location>
</feature>
<evidence type="ECO:0000256" key="3">
    <source>
        <dbReference type="ARBA" id="ARBA00022475"/>
    </source>
</evidence>
<evidence type="ECO:0000313" key="13">
    <source>
        <dbReference type="EMBL" id="AUN95497.1"/>
    </source>
</evidence>
<evidence type="ECO:0000259" key="12">
    <source>
        <dbReference type="Pfam" id="PF12019"/>
    </source>
</evidence>
<dbReference type="GO" id="GO:0015628">
    <property type="term" value="P:protein secretion by the type II secretion system"/>
    <property type="evidence" value="ECO:0007669"/>
    <property type="project" value="InterPro"/>
</dbReference>
<dbReference type="EMBL" id="CP025682">
    <property type="protein sequence ID" value="AUN95497.1"/>
    <property type="molecule type" value="Genomic_DNA"/>
</dbReference>
<keyword evidence="4" id="KW-0488">Methylation</keyword>
<dbReference type="PROSITE" id="PS00409">
    <property type="entry name" value="PROKAR_NTER_METHYL"/>
    <property type="match status" value="1"/>
</dbReference>
<dbReference type="Pfam" id="PF07963">
    <property type="entry name" value="N_methyl"/>
    <property type="match status" value="1"/>
</dbReference>
<evidence type="ECO:0000256" key="10">
    <source>
        <dbReference type="ARBA" id="ARBA00030775"/>
    </source>
</evidence>
<accession>A0A2I6S8D4</accession>
<dbReference type="AlphaFoldDB" id="A0A2I6S8D4"/>
<dbReference type="OrthoDB" id="8592199at2"/>
<dbReference type="InterPro" id="IPR045584">
    <property type="entry name" value="Pilin-like"/>
</dbReference>
<evidence type="ECO:0000256" key="1">
    <source>
        <dbReference type="ARBA" id="ARBA00004377"/>
    </source>
</evidence>
<comment type="similarity">
    <text evidence="9">Belongs to the GSP H family.</text>
</comment>
<name>A0A2I6S8D4_9RHOO</name>
<gene>
    <name evidence="13" type="ORF">C0099_11505</name>
</gene>
<dbReference type="InterPro" id="IPR022346">
    <property type="entry name" value="T2SS_GspH"/>
</dbReference>
<evidence type="ECO:0000256" key="9">
    <source>
        <dbReference type="ARBA" id="ARBA00025772"/>
    </source>
</evidence>
<keyword evidence="7" id="KW-1133">Transmembrane helix</keyword>